<dbReference type="GO" id="GO:0004803">
    <property type="term" value="F:transposase activity"/>
    <property type="evidence" value="ECO:0007669"/>
    <property type="project" value="InterPro"/>
</dbReference>
<keyword evidence="1" id="KW-0175">Coiled coil</keyword>
<evidence type="ECO:0000313" key="2">
    <source>
        <dbReference type="EMBL" id="PKY69751.1"/>
    </source>
</evidence>
<organism evidence="2 3">
    <name type="scientific">Brevibacterium ravenspurgense</name>
    <dbReference type="NCBI Taxonomy" id="479117"/>
    <lineage>
        <taxon>Bacteria</taxon>
        <taxon>Bacillati</taxon>
        <taxon>Actinomycetota</taxon>
        <taxon>Actinomycetes</taxon>
        <taxon>Micrococcales</taxon>
        <taxon>Brevibacteriaceae</taxon>
        <taxon>Brevibacterium</taxon>
    </lineage>
</organism>
<dbReference type="SUPFAM" id="SSF46689">
    <property type="entry name" value="Homeodomain-like"/>
    <property type="match status" value="1"/>
</dbReference>
<dbReference type="GO" id="GO:0003677">
    <property type="term" value="F:DNA binding"/>
    <property type="evidence" value="ECO:0007669"/>
    <property type="project" value="InterPro"/>
</dbReference>
<evidence type="ECO:0008006" key="4">
    <source>
        <dbReference type="Google" id="ProtNLM"/>
    </source>
</evidence>
<accession>A0A2I1IF52</accession>
<dbReference type="RefSeq" id="WP_101672884.1">
    <property type="nucleotide sequence ID" value="NZ_PKGO01000009.1"/>
</dbReference>
<dbReference type="EMBL" id="PKGO01000009">
    <property type="protein sequence ID" value="PKY69751.1"/>
    <property type="molecule type" value="Genomic_DNA"/>
</dbReference>
<dbReference type="InterPro" id="IPR002514">
    <property type="entry name" value="Transposase_8"/>
</dbReference>
<protein>
    <recommendedName>
        <fullName evidence="4">Transposase</fullName>
    </recommendedName>
</protein>
<evidence type="ECO:0000313" key="3">
    <source>
        <dbReference type="Proteomes" id="UP000242755"/>
    </source>
</evidence>
<evidence type="ECO:0000256" key="1">
    <source>
        <dbReference type="SAM" id="Coils"/>
    </source>
</evidence>
<proteinExistence type="predicted"/>
<sequence>MLSLGLGQGVAPVGAFDLGFGAIGRVAAELGVNKETLRVWVRKYKASGRSTPAESIDFETENRRLRAELAEAKRANEILRRASAFFAAELDHPSK</sequence>
<dbReference type="Proteomes" id="UP000242755">
    <property type="component" value="Unassembled WGS sequence"/>
</dbReference>
<comment type="caution">
    <text evidence="2">The sequence shown here is derived from an EMBL/GenBank/DDBJ whole genome shotgun (WGS) entry which is preliminary data.</text>
</comment>
<dbReference type="AlphaFoldDB" id="A0A2I1IF52"/>
<dbReference type="GO" id="GO:0006313">
    <property type="term" value="P:DNA transposition"/>
    <property type="evidence" value="ECO:0007669"/>
    <property type="project" value="InterPro"/>
</dbReference>
<gene>
    <name evidence="2" type="ORF">CYJ40_09400</name>
</gene>
<dbReference type="InterPro" id="IPR009057">
    <property type="entry name" value="Homeodomain-like_sf"/>
</dbReference>
<dbReference type="Pfam" id="PF01527">
    <property type="entry name" value="HTH_Tnp_1"/>
    <property type="match status" value="1"/>
</dbReference>
<feature type="coiled-coil region" evidence="1">
    <location>
        <begin position="55"/>
        <end position="82"/>
    </location>
</feature>
<dbReference type="Gene3D" id="1.10.10.60">
    <property type="entry name" value="Homeodomain-like"/>
    <property type="match status" value="1"/>
</dbReference>
<reference evidence="2 3" key="1">
    <citation type="submission" date="2017-12" db="EMBL/GenBank/DDBJ databases">
        <title>Phylogenetic diversity of female urinary microbiome.</title>
        <authorList>
            <person name="Thomas-White K."/>
            <person name="Wolfe A.J."/>
        </authorList>
    </citation>
    <scope>NUCLEOTIDE SEQUENCE [LARGE SCALE GENOMIC DNA]</scope>
    <source>
        <strain evidence="2 3">UMB0426</strain>
    </source>
</reference>
<name>A0A2I1IF52_9MICO</name>